<accession>A0A8H4ERX2</accession>
<evidence type="ECO:0000313" key="2">
    <source>
        <dbReference type="Proteomes" id="UP000439903"/>
    </source>
</evidence>
<dbReference type="EMBL" id="WTPW01000135">
    <property type="protein sequence ID" value="KAF0543544.1"/>
    <property type="molecule type" value="Genomic_DNA"/>
</dbReference>
<dbReference type="Proteomes" id="UP000439903">
    <property type="component" value="Unassembled WGS sequence"/>
</dbReference>
<keyword evidence="2" id="KW-1185">Reference proteome</keyword>
<proteinExistence type="predicted"/>
<name>A0A8H4ERX2_GIGMA</name>
<dbReference type="AlphaFoldDB" id="A0A8H4ERX2"/>
<evidence type="ECO:0000313" key="1">
    <source>
        <dbReference type="EMBL" id="KAF0543544.1"/>
    </source>
</evidence>
<sequence>MQASETEDHKIQKWQLTTKKEKDILLLLLEYEQALPDYKLIEAFDNLKEIWGLCLENDPIALEVFFK</sequence>
<protein>
    <submittedName>
        <fullName evidence="1">Uncharacterized protein</fullName>
    </submittedName>
</protein>
<organism evidence="1 2">
    <name type="scientific">Gigaspora margarita</name>
    <dbReference type="NCBI Taxonomy" id="4874"/>
    <lineage>
        <taxon>Eukaryota</taxon>
        <taxon>Fungi</taxon>
        <taxon>Fungi incertae sedis</taxon>
        <taxon>Mucoromycota</taxon>
        <taxon>Glomeromycotina</taxon>
        <taxon>Glomeromycetes</taxon>
        <taxon>Diversisporales</taxon>
        <taxon>Gigasporaceae</taxon>
        <taxon>Gigaspora</taxon>
    </lineage>
</organism>
<reference evidence="1 2" key="1">
    <citation type="journal article" date="2019" name="Environ. Microbiol.">
        <title>At the nexus of three kingdoms: the genome of the mycorrhizal fungus Gigaspora margarita provides insights into plant, endobacterial and fungal interactions.</title>
        <authorList>
            <person name="Venice F."/>
            <person name="Ghignone S."/>
            <person name="Salvioli di Fossalunga A."/>
            <person name="Amselem J."/>
            <person name="Novero M."/>
            <person name="Xianan X."/>
            <person name="Sedzielewska Toro K."/>
            <person name="Morin E."/>
            <person name="Lipzen A."/>
            <person name="Grigoriev I.V."/>
            <person name="Henrissat B."/>
            <person name="Martin F.M."/>
            <person name="Bonfante P."/>
        </authorList>
    </citation>
    <scope>NUCLEOTIDE SEQUENCE [LARGE SCALE GENOMIC DNA]</scope>
    <source>
        <strain evidence="1 2">BEG34</strain>
    </source>
</reference>
<comment type="caution">
    <text evidence="1">The sequence shown here is derived from an EMBL/GenBank/DDBJ whole genome shotgun (WGS) entry which is preliminary data.</text>
</comment>
<gene>
    <name evidence="1" type="ORF">F8M41_003820</name>
</gene>